<gene>
    <name evidence="1" type="ORF">CAter282_2325</name>
</gene>
<name>A0A127PQZ3_9BURK</name>
<dbReference type="EMBL" id="CP013235">
    <property type="protein sequence ID" value="AMP10075.1"/>
    <property type="molecule type" value="Genomic_DNA"/>
</dbReference>
<reference evidence="1 2" key="1">
    <citation type="submission" date="2015-11" db="EMBL/GenBank/DDBJ databases">
        <title>Exploring the genomic traits of fungus-feeding bacterial genus Collimonas.</title>
        <authorList>
            <person name="Song C."/>
            <person name="Schmidt R."/>
            <person name="de Jager V."/>
            <person name="Krzyzanowska D."/>
            <person name="Jongedijk E."/>
            <person name="Cankar K."/>
            <person name="Beekwilder J."/>
            <person name="van Veen A."/>
            <person name="de Boer W."/>
            <person name="van Veen J.A."/>
            <person name="Garbeva P."/>
        </authorList>
    </citation>
    <scope>NUCLEOTIDE SEQUENCE [LARGE SCALE GENOMIC DNA]</scope>
    <source>
        <strain evidence="1 2">Ter282</strain>
    </source>
</reference>
<proteinExistence type="predicted"/>
<dbReference type="PATRIC" id="fig|279058.17.peg.2534"/>
<accession>A0A127PQZ3</accession>
<dbReference type="Proteomes" id="UP000071778">
    <property type="component" value="Chromosome"/>
</dbReference>
<sequence>MSKGKYSHLKLRKIEGMPVGARAAGSEYLSAIRIKLQLEAHPEQQPR</sequence>
<organism evidence="1 2">
    <name type="scientific">Collimonas arenae</name>
    <dbReference type="NCBI Taxonomy" id="279058"/>
    <lineage>
        <taxon>Bacteria</taxon>
        <taxon>Pseudomonadati</taxon>
        <taxon>Pseudomonadota</taxon>
        <taxon>Betaproteobacteria</taxon>
        <taxon>Burkholderiales</taxon>
        <taxon>Oxalobacteraceae</taxon>
        <taxon>Collimonas</taxon>
    </lineage>
</organism>
<protein>
    <submittedName>
        <fullName evidence="1">Uncharacterized protein</fullName>
    </submittedName>
</protein>
<keyword evidence="2" id="KW-1185">Reference proteome</keyword>
<dbReference type="AlphaFoldDB" id="A0A127PQZ3"/>
<evidence type="ECO:0000313" key="2">
    <source>
        <dbReference type="Proteomes" id="UP000071778"/>
    </source>
</evidence>
<evidence type="ECO:0000313" key="1">
    <source>
        <dbReference type="EMBL" id="AMP10075.1"/>
    </source>
</evidence>